<dbReference type="InterPro" id="IPR026961">
    <property type="entry name" value="PGG_dom"/>
</dbReference>
<accession>A0A2N9EX51</accession>
<reference evidence="10" key="1">
    <citation type="submission" date="2018-02" db="EMBL/GenBank/DDBJ databases">
        <authorList>
            <person name="Cohen D.B."/>
            <person name="Kent A.D."/>
        </authorList>
    </citation>
    <scope>NUCLEOTIDE SEQUENCE</scope>
</reference>
<evidence type="ECO:0000313" key="10">
    <source>
        <dbReference type="EMBL" id="SPC79174.1"/>
    </source>
</evidence>
<evidence type="ECO:0000256" key="7">
    <source>
        <dbReference type="PROSITE-ProRule" id="PRU00023"/>
    </source>
</evidence>
<evidence type="ECO:0000256" key="5">
    <source>
        <dbReference type="ARBA" id="ARBA00023043"/>
    </source>
</evidence>
<keyword evidence="4 8" id="KW-1133">Transmembrane helix</keyword>
<keyword evidence="6 8" id="KW-0472">Membrane</keyword>
<evidence type="ECO:0000256" key="6">
    <source>
        <dbReference type="ARBA" id="ARBA00023136"/>
    </source>
</evidence>
<dbReference type="PROSITE" id="PS50088">
    <property type="entry name" value="ANK_REPEAT"/>
    <property type="match status" value="4"/>
</dbReference>
<feature type="transmembrane region" description="Helical" evidence="8">
    <location>
        <begin position="449"/>
        <end position="470"/>
    </location>
</feature>
<dbReference type="AlphaFoldDB" id="A0A2N9EX51"/>
<feature type="transmembrane region" description="Helical" evidence="8">
    <location>
        <begin position="418"/>
        <end position="437"/>
    </location>
</feature>
<dbReference type="EMBL" id="OIVN01000370">
    <property type="protein sequence ID" value="SPC79174.1"/>
    <property type="molecule type" value="Genomic_DNA"/>
</dbReference>
<evidence type="ECO:0000256" key="1">
    <source>
        <dbReference type="ARBA" id="ARBA00004141"/>
    </source>
</evidence>
<dbReference type="InterPro" id="IPR036770">
    <property type="entry name" value="Ankyrin_rpt-contain_sf"/>
</dbReference>
<feature type="repeat" description="ANK" evidence="7">
    <location>
        <begin position="37"/>
        <end position="59"/>
    </location>
</feature>
<feature type="repeat" description="ANK" evidence="7">
    <location>
        <begin position="221"/>
        <end position="242"/>
    </location>
</feature>
<evidence type="ECO:0000256" key="8">
    <source>
        <dbReference type="SAM" id="Phobius"/>
    </source>
</evidence>
<dbReference type="SUPFAM" id="SSF48403">
    <property type="entry name" value="Ankyrin repeat"/>
    <property type="match status" value="2"/>
</dbReference>
<feature type="domain" description="PGG" evidence="9">
    <location>
        <begin position="411"/>
        <end position="443"/>
    </location>
</feature>
<dbReference type="PANTHER" id="PTHR24186">
    <property type="entry name" value="PROTEIN PHOSPHATASE 1 REGULATORY SUBUNIT"/>
    <property type="match status" value="1"/>
</dbReference>
<feature type="transmembrane region" description="Helical" evidence="8">
    <location>
        <begin position="341"/>
        <end position="362"/>
    </location>
</feature>
<keyword evidence="3" id="KW-0677">Repeat</keyword>
<dbReference type="PROSITE" id="PS50297">
    <property type="entry name" value="ANK_REP_REGION"/>
    <property type="match status" value="4"/>
</dbReference>
<feature type="repeat" description="ANK" evidence="7">
    <location>
        <begin position="255"/>
        <end position="287"/>
    </location>
</feature>
<dbReference type="GO" id="GO:0005886">
    <property type="term" value="C:plasma membrane"/>
    <property type="evidence" value="ECO:0007669"/>
    <property type="project" value="TreeGrafter"/>
</dbReference>
<keyword evidence="2 8" id="KW-0812">Transmembrane</keyword>
<sequence>MHIAARLGCSEMVDLLIKRAKEDVEEGRKLLTTVNLEKDTALHVAVRKGHLGIVKLLIQEDKTLAMMINEAKESPLFLAVDREFYKIALEILKFECSVQGRKNMNALHAAVIRTHKTAFDLAVQGSHFKHGNRSLSWIGSNCCRKFILKLIHNTCSEGERPYNVNIKRTDFVKLLMRKCTPGELDESGWIPLHYAAHLGDVELVELFLENNKSLAYISDKEGMSALHISAKEGHVGVMKVLIHECPDTCELFDNKNRTALHLAVESGKLRPVRFLLRTMEFQNLINEQDEDGNTALHLAATRGYVFTARLLSHYRKVDRVMMNKEAMTSLDILLSITPNNVVLWLIEAMMLGPLIHFIRYHIGYQPSLEGMTISDTKEAHTIETKEQGHDQDIEIKKANKVKQQAEKEEDKYGHMSEIYLLIATIVATVTFQAAFQIPVNTQNSTVAVVAGYGACLPFFIPFFLIGILYMNNVDLSANQNVIKIDDHKLGDEWLPQDLIHEPHKGAQGIGHPEWHHHRLVKSLLGLECGFPLIHGLNSDLMIPTLQIKL</sequence>
<evidence type="ECO:0000256" key="3">
    <source>
        <dbReference type="ARBA" id="ARBA00022737"/>
    </source>
</evidence>
<dbReference type="PANTHER" id="PTHR24186:SF50">
    <property type="entry name" value="ANKYRIN REPEAT-CONTAINING PROTEIN ITN1-LIKE ISOFORM X1"/>
    <property type="match status" value="1"/>
</dbReference>
<keyword evidence="5 7" id="KW-0040">ANK repeat</keyword>
<dbReference type="SMART" id="SM00248">
    <property type="entry name" value="ANK"/>
    <property type="match status" value="6"/>
</dbReference>
<gene>
    <name evidence="10" type="ORF">FSB_LOCUS7056</name>
</gene>
<proteinExistence type="predicted"/>
<dbReference type="Gene3D" id="1.25.40.20">
    <property type="entry name" value="Ankyrin repeat-containing domain"/>
    <property type="match status" value="2"/>
</dbReference>
<dbReference type="Pfam" id="PF13962">
    <property type="entry name" value="PGG"/>
    <property type="match status" value="1"/>
</dbReference>
<dbReference type="InterPro" id="IPR002110">
    <property type="entry name" value="Ankyrin_rpt"/>
</dbReference>
<dbReference type="Pfam" id="PF12796">
    <property type="entry name" value="Ank_2"/>
    <property type="match status" value="3"/>
</dbReference>
<evidence type="ECO:0000259" key="9">
    <source>
        <dbReference type="Pfam" id="PF13962"/>
    </source>
</evidence>
<comment type="subcellular location">
    <subcellularLocation>
        <location evidence="1">Membrane</location>
        <topology evidence="1">Multi-pass membrane protein</topology>
    </subcellularLocation>
</comment>
<evidence type="ECO:0000256" key="4">
    <source>
        <dbReference type="ARBA" id="ARBA00022989"/>
    </source>
</evidence>
<name>A0A2N9EX51_FAGSY</name>
<evidence type="ECO:0000256" key="2">
    <source>
        <dbReference type="ARBA" id="ARBA00022692"/>
    </source>
</evidence>
<organism evidence="10">
    <name type="scientific">Fagus sylvatica</name>
    <name type="common">Beechnut</name>
    <dbReference type="NCBI Taxonomy" id="28930"/>
    <lineage>
        <taxon>Eukaryota</taxon>
        <taxon>Viridiplantae</taxon>
        <taxon>Streptophyta</taxon>
        <taxon>Embryophyta</taxon>
        <taxon>Tracheophyta</taxon>
        <taxon>Spermatophyta</taxon>
        <taxon>Magnoliopsida</taxon>
        <taxon>eudicotyledons</taxon>
        <taxon>Gunneridae</taxon>
        <taxon>Pentapetalae</taxon>
        <taxon>rosids</taxon>
        <taxon>fabids</taxon>
        <taxon>Fagales</taxon>
        <taxon>Fagaceae</taxon>
        <taxon>Fagus</taxon>
    </lineage>
</organism>
<feature type="repeat" description="ANK" evidence="7">
    <location>
        <begin position="187"/>
        <end position="219"/>
    </location>
</feature>
<protein>
    <recommendedName>
        <fullName evidence="9">PGG domain-containing protein</fullName>
    </recommendedName>
</protein>